<keyword evidence="6" id="KW-0963">Cytoplasm</keyword>
<dbReference type="HAMAP" id="MF_01007">
    <property type="entry name" value="16SrRNA_methyltr_H"/>
    <property type="match status" value="1"/>
</dbReference>
<proteinExistence type="inferred from homology"/>
<dbReference type="Pfam" id="PF01795">
    <property type="entry name" value="Methyltransf_5"/>
    <property type="match status" value="1"/>
</dbReference>
<name>A0A3E2BL03_9BACT</name>
<dbReference type="Gene3D" id="3.40.50.150">
    <property type="entry name" value="Vaccinia Virus protein VP39"/>
    <property type="match status" value="1"/>
</dbReference>
<feature type="binding site" evidence="6">
    <location>
        <begin position="34"/>
        <end position="36"/>
    </location>
    <ligand>
        <name>S-adenosyl-L-methionine</name>
        <dbReference type="ChEBI" id="CHEBI:59789"/>
    </ligand>
</feature>
<comment type="similarity">
    <text evidence="1 6">Belongs to the methyltransferase superfamily. RsmH family.</text>
</comment>
<organism evidence="8 9">
    <name type="scientific">Candidatus Saccharicenans subterraneus</name>
    <dbReference type="NCBI Taxonomy" id="2508984"/>
    <lineage>
        <taxon>Bacteria</taxon>
        <taxon>Candidatus Aminicenantota</taxon>
        <taxon>Candidatus Aminicenantia</taxon>
        <taxon>Candidatus Aminicenantales</taxon>
        <taxon>Candidatus Saccharicenantaceae</taxon>
        <taxon>Candidatus Saccharicenans</taxon>
    </lineage>
</organism>
<evidence type="ECO:0000256" key="5">
    <source>
        <dbReference type="ARBA" id="ARBA00022691"/>
    </source>
</evidence>
<dbReference type="InterPro" id="IPR029063">
    <property type="entry name" value="SAM-dependent_MTases_sf"/>
</dbReference>
<dbReference type="Gene3D" id="1.10.150.170">
    <property type="entry name" value="Putative methyltransferase TM0872, insert domain"/>
    <property type="match status" value="1"/>
</dbReference>
<dbReference type="Proteomes" id="UP000257323">
    <property type="component" value="Unassembled WGS sequence"/>
</dbReference>
<dbReference type="PANTHER" id="PTHR11265:SF0">
    <property type="entry name" value="12S RRNA N4-METHYLCYTIDINE METHYLTRANSFERASE"/>
    <property type="match status" value="1"/>
</dbReference>
<keyword evidence="5 6" id="KW-0949">S-adenosyl-L-methionine</keyword>
<evidence type="ECO:0000313" key="9">
    <source>
        <dbReference type="Proteomes" id="UP000257323"/>
    </source>
</evidence>
<dbReference type="PIRSF" id="PIRSF004486">
    <property type="entry name" value="MraW"/>
    <property type="match status" value="1"/>
</dbReference>
<keyword evidence="2 6" id="KW-0698">rRNA processing</keyword>
<feature type="binding site" evidence="6">
    <location>
        <position position="108"/>
    </location>
    <ligand>
        <name>S-adenosyl-L-methionine</name>
        <dbReference type="ChEBI" id="CHEBI:59789"/>
    </ligand>
</feature>
<dbReference type="InterPro" id="IPR023397">
    <property type="entry name" value="SAM-dep_MeTrfase_MraW_recog"/>
</dbReference>
<comment type="function">
    <text evidence="6">Specifically methylates the N4 position of cytidine in position 1402 (C1402) of 16S rRNA.</text>
</comment>
<dbReference type="CDD" id="cd02440">
    <property type="entry name" value="AdoMet_MTases"/>
    <property type="match status" value="1"/>
</dbReference>
<evidence type="ECO:0000313" key="8">
    <source>
        <dbReference type="EMBL" id="RFT15439.1"/>
    </source>
</evidence>
<dbReference type="InterPro" id="IPR002903">
    <property type="entry name" value="RsmH"/>
</dbReference>
<evidence type="ECO:0000256" key="3">
    <source>
        <dbReference type="ARBA" id="ARBA00022603"/>
    </source>
</evidence>
<evidence type="ECO:0000256" key="1">
    <source>
        <dbReference type="ARBA" id="ARBA00010396"/>
    </source>
</evidence>
<dbReference type="GO" id="GO:0071424">
    <property type="term" value="F:rRNA (cytosine-N4-)-methyltransferase activity"/>
    <property type="evidence" value="ECO:0007669"/>
    <property type="project" value="UniProtKB-UniRule"/>
</dbReference>
<accession>A0A3E2BL03</accession>
<gene>
    <name evidence="6" type="primary">rsmH</name>
    <name evidence="8" type="ORF">OP8BY_0329</name>
</gene>
<comment type="catalytic activity">
    <reaction evidence="6">
        <text>cytidine(1402) in 16S rRNA + S-adenosyl-L-methionine = N(4)-methylcytidine(1402) in 16S rRNA + S-adenosyl-L-homocysteine + H(+)</text>
        <dbReference type="Rhea" id="RHEA:42928"/>
        <dbReference type="Rhea" id="RHEA-COMP:10286"/>
        <dbReference type="Rhea" id="RHEA-COMP:10287"/>
        <dbReference type="ChEBI" id="CHEBI:15378"/>
        <dbReference type="ChEBI" id="CHEBI:57856"/>
        <dbReference type="ChEBI" id="CHEBI:59789"/>
        <dbReference type="ChEBI" id="CHEBI:74506"/>
        <dbReference type="ChEBI" id="CHEBI:82748"/>
        <dbReference type="EC" id="2.1.1.199"/>
    </reaction>
</comment>
<keyword evidence="3 6" id="KW-0489">Methyltransferase</keyword>
<comment type="subcellular location">
    <subcellularLocation>
        <location evidence="6">Cytoplasm</location>
    </subcellularLocation>
</comment>
<dbReference type="SUPFAM" id="SSF81799">
    <property type="entry name" value="Putative methyltransferase TM0872, insert domain"/>
    <property type="match status" value="1"/>
</dbReference>
<reference evidence="8 9" key="1">
    <citation type="submission" date="2018-08" db="EMBL/GenBank/DDBJ databases">
        <title>Genome analysis of the thermophilic bacterium of the candidate phylum Aminicenantes from deep subsurface aquifer revealed its physiology and ecological role.</title>
        <authorList>
            <person name="Kadnikov V.V."/>
            <person name="Mardanov A.V."/>
            <person name="Beletsky A.V."/>
            <person name="Karnachuk O.V."/>
            <person name="Ravin N.V."/>
        </authorList>
    </citation>
    <scope>NUCLEOTIDE SEQUENCE [LARGE SCALE GENOMIC DNA]</scope>
    <source>
        <strain evidence="8">BY38</strain>
    </source>
</reference>
<dbReference type="EMBL" id="QUAH01000009">
    <property type="protein sequence ID" value="RFT15439.1"/>
    <property type="molecule type" value="Genomic_DNA"/>
</dbReference>
<dbReference type="EC" id="2.1.1.199" evidence="6"/>
<feature type="binding site" evidence="6">
    <location>
        <position position="80"/>
    </location>
    <ligand>
        <name>S-adenosyl-L-methionine</name>
        <dbReference type="ChEBI" id="CHEBI:59789"/>
    </ligand>
</feature>
<dbReference type="GO" id="GO:0005737">
    <property type="term" value="C:cytoplasm"/>
    <property type="evidence" value="ECO:0007669"/>
    <property type="project" value="UniProtKB-SubCell"/>
</dbReference>
<dbReference type="AlphaFoldDB" id="A0A3E2BL03"/>
<protein>
    <recommendedName>
        <fullName evidence="6">Ribosomal RNA small subunit methyltransferase H</fullName>
        <ecNumber evidence="6">2.1.1.199</ecNumber>
    </recommendedName>
    <alternativeName>
        <fullName evidence="6">16S rRNA m(4)C1402 methyltransferase</fullName>
    </alternativeName>
    <alternativeName>
        <fullName evidence="6">rRNA (cytosine-N(4)-)-methyltransferase RsmH</fullName>
    </alternativeName>
</protein>
<evidence type="ECO:0000256" key="6">
    <source>
        <dbReference type="HAMAP-Rule" id="MF_01007"/>
    </source>
</evidence>
<evidence type="ECO:0000256" key="7">
    <source>
        <dbReference type="SAM" id="MobiDB-lite"/>
    </source>
</evidence>
<dbReference type="PANTHER" id="PTHR11265">
    <property type="entry name" value="S-ADENOSYL-METHYLTRANSFERASE MRAW"/>
    <property type="match status" value="1"/>
</dbReference>
<feature type="binding site" evidence="6">
    <location>
        <position position="53"/>
    </location>
    <ligand>
        <name>S-adenosyl-L-methionine</name>
        <dbReference type="ChEBI" id="CHEBI:59789"/>
    </ligand>
</feature>
<feature type="binding site" evidence="6">
    <location>
        <position position="101"/>
    </location>
    <ligand>
        <name>S-adenosyl-L-methionine</name>
        <dbReference type="ChEBI" id="CHEBI:59789"/>
    </ligand>
</feature>
<evidence type="ECO:0000256" key="4">
    <source>
        <dbReference type="ARBA" id="ARBA00022679"/>
    </source>
</evidence>
<feature type="region of interest" description="Disordered" evidence="7">
    <location>
        <begin position="278"/>
        <end position="300"/>
    </location>
</feature>
<dbReference type="NCBIfam" id="TIGR00006">
    <property type="entry name" value="16S rRNA (cytosine(1402)-N(4))-methyltransferase RsmH"/>
    <property type="match status" value="1"/>
</dbReference>
<comment type="caution">
    <text evidence="8">The sequence shown here is derived from an EMBL/GenBank/DDBJ whole genome shotgun (WGS) entry which is preliminary data.</text>
</comment>
<evidence type="ECO:0000256" key="2">
    <source>
        <dbReference type="ARBA" id="ARBA00022552"/>
    </source>
</evidence>
<dbReference type="GO" id="GO:0070475">
    <property type="term" value="P:rRNA base methylation"/>
    <property type="evidence" value="ECO:0007669"/>
    <property type="project" value="UniProtKB-UniRule"/>
</dbReference>
<keyword evidence="4 6" id="KW-0808">Transferase</keyword>
<dbReference type="SUPFAM" id="SSF53335">
    <property type="entry name" value="S-adenosyl-L-methionine-dependent methyltransferases"/>
    <property type="match status" value="1"/>
</dbReference>
<sequence>MKDYGHRPVLVEETLAYLQASRPGLYIDCTIGLGGHALEILRRNPGARIIGFDLDELSLKAAARRLAEYRDRVKLFQLDFRQMLDFKEIVPFEEVKGVLADLGISSFQLDNPERGFSFNLEGPLDMRMDTRQKTTAEKVLMTYPEARLAEIFKKYGELHHTRLLARKIASQRKLGLLKNTTDLKRLVEEVYRWVPQKNHLHPAARVFQALRIEVNQELKDLDGFLDRLARKCRPGTRLVVISFHSLEDRLVKKAFQALASEEKGQPLVKILTRKPVRPSPEEIEANSRSHSAKLRAAERI</sequence>